<gene>
    <name evidence="2" type="ORF">ACJDU8_01845</name>
</gene>
<reference evidence="2 3" key="1">
    <citation type="submission" date="2024-11" db="EMBL/GenBank/DDBJ databases">
        <authorList>
            <person name="Heng Y.C."/>
            <person name="Lim A.C.H."/>
            <person name="Lee J.K.Y."/>
            <person name="Kittelmann S."/>
        </authorList>
    </citation>
    <scope>NUCLEOTIDE SEQUENCE [LARGE SCALE GENOMIC DNA]</scope>
    <source>
        <strain evidence="2 3">WILCCON 0269</strain>
    </source>
</reference>
<dbReference type="RefSeq" id="WP_406790441.1">
    <property type="nucleotide sequence ID" value="NZ_JBJHZX010000002.1"/>
</dbReference>
<feature type="transmembrane region" description="Helical" evidence="1">
    <location>
        <begin position="7"/>
        <end position="25"/>
    </location>
</feature>
<accession>A0ABW8SE73</accession>
<proteinExistence type="predicted"/>
<dbReference type="EMBL" id="JBJHZX010000002">
    <property type="protein sequence ID" value="MFL0194322.1"/>
    <property type="molecule type" value="Genomic_DNA"/>
</dbReference>
<keyword evidence="3" id="KW-1185">Reference proteome</keyword>
<sequence>MKKQAKIIAAVVLVIIVAIGGYYGYQKYGFNKRVQASDKIMEDKGIKPNNIDKAITDEILKIDPDLEYAYISHNGNTVMLTLKFKKGIQDKNKYSNVSKYMDKARAYYKGKNINAMIIPNK</sequence>
<dbReference type="Proteomes" id="UP001623660">
    <property type="component" value="Unassembled WGS sequence"/>
</dbReference>
<evidence type="ECO:0000313" key="2">
    <source>
        <dbReference type="EMBL" id="MFL0194322.1"/>
    </source>
</evidence>
<keyword evidence="1" id="KW-0812">Transmembrane</keyword>
<protein>
    <submittedName>
        <fullName evidence="2">Uncharacterized protein</fullName>
    </submittedName>
</protein>
<organism evidence="2 3">
    <name type="scientific">Candidatus Clostridium eludens</name>
    <dbReference type="NCBI Taxonomy" id="3381663"/>
    <lineage>
        <taxon>Bacteria</taxon>
        <taxon>Bacillati</taxon>
        <taxon>Bacillota</taxon>
        <taxon>Clostridia</taxon>
        <taxon>Eubacteriales</taxon>
        <taxon>Clostridiaceae</taxon>
        <taxon>Clostridium</taxon>
    </lineage>
</organism>
<keyword evidence="1" id="KW-0472">Membrane</keyword>
<keyword evidence="1" id="KW-1133">Transmembrane helix</keyword>
<name>A0ABW8SE73_9CLOT</name>
<evidence type="ECO:0000256" key="1">
    <source>
        <dbReference type="SAM" id="Phobius"/>
    </source>
</evidence>
<evidence type="ECO:0000313" key="3">
    <source>
        <dbReference type="Proteomes" id="UP001623660"/>
    </source>
</evidence>
<comment type="caution">
    <text evidence="2">The sequence shown here is derived from an EMBL/GenBank/DDBJ whole genome shotgun (WGS) entry which is preliminary data.</text>
</comment>